<dbReference type="InterPro" id="IPR050343">
    <property type="entry name" value="RsuA_PseudoU_synthase"/>
</dbReference>
<feature type="domain" description="Pseudouridine synthase RsuA/RluA-like" evidence="3">
    <location>
        <begin position="4"/>
        <end position="148"/>
    </location>
</feature>
<dbReference type="SUPFAM" id="SSF55120">
    <property type="entry name" value="Pseudouridine synthase"/>
    <property type="match status" value="1"/>
</dbReference>
<evidence type="ECO:0000313" key="5">
    <source>
        <dbReference type="Proteomes" id="UP000250744"/>
    </source>
</evidence>
<sequence>MSKILLFNKPYQVLSCFTDPEGRSTLSDFIPVPNVYAAGRLDYDSEGLLLLTQDGALQQKLTHPRFKLPKTYWVQVEGVPNDAALEQLRKGVMLKDGMTLPAEVRPLSDPDLWPRNPPIRERKHLPTSWIELIIHEGRNRQVRRMTAAVGFPTLRLIRYAIGPWSLTSLQPGQWLTTHVNLPSSDGRSSEATAHTKRLSSHKPGPGSRKSAKKQSTPGK</sequence>
<dbReference type="Proteomes" id="UP000250744">
    <property type="component" value="Unassembled WGS sequence"/>
</dbReference>
<dbReference type="Gene3D" id="3.30.70.580">
    <property type="entry name" value="Pseudouridine synthase I, catalytic domain, N-terminal subdomain"/>
    <property type="match status" value="1"/>
</dbReference>
<dbReference type="GO" id="GO:0003723">
    <property type="term" value="F:RNA binding"/>
    <property type="evidence" value="ECO:0007669"/>
    <property type="project" value="InterPro"/>
</dbReference>
<dbReference type="AlphaFoldDB" id="A0A364NQB1"/>
<evidence type="ECO:0000259" key="3">
    <source>
        <dbReference type="Pfam" id="PF00849"/>
    </source>
</evidence>
<evidence type="ECO:0000313" key="4">
    <source>
        <dbReference type="EMBL" id="RAU19263.1"/>
    </source>
</evidence>
<evidence type="ECO:0000256" key="1">
    <source>
        <dbReference type="ARBA" id="ARBA00023235"/>
    </source>
</evidence>
<keyword evidence="5" id="KW-1185">Reference proteome</keyword>
<dbReference type="InterPro" id="IPR000748">
    <property type="entry name" value="PsdUridine_synth_RsuA/RluB/E/F"/>
</dbReference>
<dbReference type="NCBIfam" id="TIGR00093">
    <property type="entry name" value="pseudouridine synthase"/>
    <property type="match status" value="1"/>
</dbReference>
<dbReference type="GO" id="GO:0001522">
    <property type="term" value="P:pseudouridine synthesis"/>
    <property type="evidence" value="ECO:0007669"/>
    <property type="project" value="InterPro"/>
</dbReference>
<feature type="compositionally biased region" description="Polar residues" evidence="2">
    <location>
        <begin position="180"/>
        <end position="192"/>
    </location>
</feature>
<dbReference type="Pfam" id="PF00849">
    <property type="entry name" value="PseudoU_synth_2"/>
    <property type="match status" value="1"/>
</dbReference>
<dbReference type="InterPro" id="IPR020094">
    <property type="entry name" value="TruA/RsuA/RluB/E/F_N"/>
</dbReference>
<dbReference type="InterPro" id="IPR042092">
    <property type="entry name" value="PsdUridine_s_RsuA/RluB/E/F_cat"/>
</dbReference>
<reference evidence="4 5" key="1">
    <citation type="submission" date="2018-06" db="EMBL/GenBank/DDBJ databases">
        <title>Nitrincola tibetense sp. nov., isolated from Lake XuguoCo on Tibetan Plateau.</title>
        <authorList>
            <person name="Xing P."/>
        </authorList>
    </citation>
    <scope>NUCLEOTIDE SEQUENCE [LARGE SCALE GENOMIC DNA]</scope>
    <source>
        <strain evidence="5">xg18</strain>
    </source>
</reference>
<dbReference type="OrthoDB" id="9807213at2"/>
<name>A0A364NQB1_9GAMM</name>
<dbReference type="InterPro" id="IPR020103">
    <property type="entry name" value="PsdUridine_synth_cat_dom_sf"/>
</dbReference>
<dbReference type="Gene3D" id="3.30.70.1560">
    <property type="entry name" value="Alpha-L RNA-binding motif"/>
    <property type="match status" value="1"/>
</dbReference>
<organism evidence="4 5">
    <name type="scientific">Nitrincola tibetensis</name>
    <dbReference type="NCBI Taxonomy" id="2219697"/>
    <lineage>
        <taxon>Bacteria</taxon>
        <taxon>Pseudomonadati</taxon>
        <taxon>Pseudomonadota</taxon>
        <taxon>Gammaproteobacteria</taxon>
        <taxon>Oceanospirillales</taxon>
        <taxon>Oceanospirillaceae</taxon>
        <taxon>Nitrincola</taxon>
    </lineage>
</organism>
<protein>
    <submittedName>
        <fullName evidence="4">Pseudouridine synthase</fullName>
    </submittedName>
</protein>
<dbReference type="GO" id="GO:0006396">
    <property type="term" value="P:RNA processing"/>
    <property type="evidence" value="ECO:0007669"/>
    <property type="project" value="UniProtKB-ARBA"/>
</dbReference>
<gene>
    <name evidence="4" type="ORF">DN062_03070</name>
</gene>
<dbReference type="PANTHER" id="PTHR47683">
    <property type="entry name" value="PSEUDOURIDINE SYNTHASE FAMILY PROTEIN-RELATED"/>
    <property type="match status" value="1"/>
</dbReference>
<accession>A0A364NQB1</accession>
<dbReference type="InterPro" id="IPR006145">
    <property type="entry name" value="PsdUridine_synth_RsuA/RluA"/>
</dbReference>
<evidence type="ECO:0000256" key="2">
    <source>
        <dbReference type="SAM" id="MobiDB-lite"/>
    </source>
</evidence>
<dbReference type="GO" id="GO:0140098">
    <property type="term" value="F:catalytic activity, acting on RNA"/>
    <property type="evidence" value="ECO:0007669"/>
    <property type="project" value="UniProtKB-ARBA"/>
</dbReference>
<comment type="caution">
    <text evidence="4">The sequence shown here is derived from an EMBL/GenBank/DDBJ whole genome shotgun (WGS) entry which is preliminary data.</text>
</comment>
<proteinExistence type="predicted"/>
<dbReference type="EMBL" id="QKRX01000002">
    <property type="protein sequence ID" value="RAU19263.1"/>
    <property type="molecule type" value="Genomic_DNA"/>
</dbReference>
<keyword evidence="1" id="KW-0413">Isomerase</keyword>
<dbReference type="RefSeq" id="WP_112157436.1">
    <property type="nucleotide sequence ID" value="NZ_QKRX01000002.1"/>
</dbReference>
<feature type="region of interest" description="Disordered" evidence="2">
    <location>
        <begin position="180"/>
        <end position="219"/>
    </location>
</feature>
<dbReference type="PANTHER" id="PTHR47683:SF2">
    <property type="entry name" value="RNA-BINDING S4 DOMAIN-CONTAINING PROTEIN"/>
    <property type="match status" value="1"/>
</dbReference>
<dbReference type="GO" id="GO:0009982">
    <property type="term" value="F:pseudouridine synthase activity"/>
    <property type="evidence" value="ECO:0007669"/>
    <property type="project" value="InterPro"/>
</dbReference>